<dbReference type="PANTHER" id="PTHR46847">
    <property type="entry name" value="D-ALLOSE-BINDING PERIPLASMIC PROTEIN-RELATED"/>
    <property type="match status" value="1"/>
</dbReference>
<dbReference type="PANTHER" id="PTHR46847:SF1">
    <property type="entry name" value="D-ALLOSE-BINDING PERIPLASMIC PROTEIN-RELATED"/>
    <property type="match status" value="1"/>
</dbReference>
<keyword evidence="3 5" id="KW-0732">Signal</keyword>
<comment type="caution">
    <text evidence="7">The sequence shown here is derived from an EMBL/GenBank/DDBJ whole genome shotgun (WGS) entry which is preliminary data.</text>
</comment>
<feature type="domain" description="Periplasmic binding protein" evidence="6">
    <location>
        <begin position="74"/>
        <end position="325"/>
    </location>
</feature>
<feature type="signal peptide" evidence="5">
    <location>
        <begin position="1"/>
        <end position="19"/>
    </location>
</feature>
<accession>A0A0J9ELS0</accession>
<reference evidence="7 8" key="1">
    <citation type="submission" date="2011-04" db="EMBL/GenBank/DDBJ databases">
        <title>The Genome Sequence of Clostridium citroniae WAL-19142.</title>
        <authorList>
            <consortium name="The Broad Institute Genome Sequencing Platform"/>
            <person name="Earl A."/>
            <person name="Ward D."/>
            <person name="Feldgarden M."/>
            <person name="Gevers D."/>
            <person name="Warren Y.A."/>
            <person name="Tyrrell K.L."/>
            <person name="Citron D.M."/>
            <person name="Goldstein E.J."/>
            <person name="Daigneault M."/>
            <person name="Allen-Vercoe E."/>
            <person name="Young S.K."/>
            <person name="Zeng Q."/>
            <person name="Gargeya S."/>
            <person name="Fitzgerald M."/>
            <person name="Haas B."/>
            <person name="Abouelleil A."/>
            <person name="Alvarado L."/>
            <person name="Arachchi H.M."/>
            <person name="Berlin A."/>
            <person name="Brown A."/>
            <person name="Chapman S.B."/>
            <person name="Chen Z."/>
            <person name="Dunbar C."/>
            <person name="Freedman E."/>
            <person name="Gearin G."/>
            <person name="Gellesch M."/>
            <person name="Goldberg J."/>
            <person name="Griggs A."/>
            <person name="Gujja S."/>
            <person name="Heilman E.R."/>
            <person name="Heiman D."/>
            <person name="Howarth C."/>
            <person name="Larson L."/>
            <person name="Lui A."/>
            <person name="MacDonald P.J."/>
            <person name="Mehta T."/>
            <person name="Montmayeur A."/>
            <person name="Murphy C."/>
            <person name="Neiman D."/>
            <person name="Pearson M."/>
            <person name="Priest M."/>
            <person name="Roberts A."/>
            <person name="Saif S."/>
            <person name="Shea T."/>
            <person name="Shenoy N."/>
            <person name="Sisk P."/>
            <person name="Stolte C."/>
            <person name="Sykes S."/>
            <person name="White J."/>
            <person name="Yandava C."/>
            <person name="Wortman J."/>
            <person name="Nusbaum C."/>
            <person name="Birren B."/>
        </authorList>
    </citation>
    <scope>NUCLEOTIDE SEQUENCE [LARGE SCALE GENOMIC DNA]</scope>
    <source>
        <strain evidence="7 8">WAL-19142</strain>
    </source>
</reference>
<dbReference type="Pfam" id="PF13407">
    <property type="entry name" value="Peripla_BP_4"/>
    <property type="match status" value="1"/>
</dbReference>
<sequence length="362" mass="38557">MKKRLAVALAAVMVAGSLAGCAGSGTTAAPETKAETQAKAGESETDKEAEEKTEEKTEEKAGDQAADTEKTMVIGVIPKSTLFDFYKMVRQGAEDAAAEHGYTINYQGTNSSTDTATQQNIVEDMMMSGIDALVISSIDAKAINDTMASLDVPVITFDDEMDPSVCLTTVSVNHEAAAAAGAAYIAEKLPEGGKVAVVSSEAGSDVIQQRDRGFENELKKHDQFELVGIYHTEGDREKAANIMQDLLSEHPDLVAVFCCNEGASAGASKMLKDEGRTDILAVGYDSSEELINNIYDGSLDALISQNPYGLGYNSVKAAIEAIDGKNDFPDVTESPYWLIDADNIHDPEVIKILDPLGTLNLK</sequence>
<dbReference type="OrthoDB" id="569491at2"/>
<evidence type="ECO:0000256" key="1">
    <source>
        <dbReference type="ARBA" id="ARBA00004196"/>
    </source>
</evidence>
<name>A0A0J9ELS0_9FIRM</name>
<evidence type="ECO:0000259" key="6">
    <source>
        <dbReference type="Pfam" id="PF13407"/>
    </source>
</evidence>
<evidence type="ECO:0000313" key="8">
    <source>
        <dbReference type="Proteomes" id="UP000037392"/>
    </source>
</evidence>
<dbReference type="SUPFAM" id="SSF53822">
    <property type="entry name" value="Periplasmic binding protein-like I"/>
    <property type="match status" value="1"/>
</dbReference>
<feature type="compositionally biased region" description="Basic and acidic residues" evidence="4">
    <location>
        <begin position="32"/>
        <end position="67"/>
    </location>
</feature>
<evidence type="ECO:0000313" key="7">
    <source>
        <dbReference type="EMBL" id="KMW16570.1"/>
    </source>
</evidence>
<dbReference type="GeneID" id="93161566"/>
<protein>
    <recommendedName>
        <fullName evidence="6">Periplasmic binding protein domain-containing protein</fullName>
    </recommendedName>
</protein>
<proteinExistence type="inferred from homology"/>
<dbReference type="GO" id="GO:0030313">
    <property type="term" value="C:cell envelope"/>
    <property type="evidence" value="ECO:0007669"/>
    <property type="project" value="UniProtKB-SubCell"/>
</dbReference>
<gene>
    <name evidence="7" type="ORF">HMPREF9470_04070</name>
</gene>
<dbReference type="EMBL" id="ADLK01000029">
    <property type="protein sequence ID" value="KMW16570.1"/>
    <property type="molecule type" value="Genomic_DNA"/>
</dbReference>
<evidence type="ECO:0000256" key="3">
    <source>
        <dbReference type="ARBA" id="ARBA00022729"/>
    </source>
</evidence>
<feature type="region of interest" description="Disordered" evidence="4">
    <location>
        <begin position="21"/>
        <end position="67"/>
    </location>
</feature>
<comment type="similarity">
    <text evidence="2">Belongs to the bacterial solute-binding protein 2 family.</text>
</comment>
<dbReference type="Gene3D" id="3.40.50.2300">
    <property type="match status" value="2"/>
</dbReference>
<dbReference type="InterPro" id="IPR025997">
    <property type="entry name" value="SBP_2_dom"/>
</dbReference>
<evidence type="ECO:0000256" key="2">
    <source>
        <dbReference type="ARBA" id="ARBA00007639"/>
    </source>
</evidence>
<dbReference type="PATRIC" id="fig|742734.4.peg.4359"/>
<dbReference type="Proteomes" id="UP000037392">
    <property type="component" value="Unassembled WGS sequence"/>
</dbReference>
<evidence type="ECO:0000256" key="4">
    <source>
        <dbReference type="SAM" id="MobiDB-lite"/>
    </source>
</evidence>
<feature type="chain" id="PRO_5039360824" description="Periplasmic binding protein domain-containing protein" evidence="5">
    <location>
        <begin position="20"/>
        <end position="362"/>
    </location>
</feature>
<comment type="subcellular location">
    <subcellularLocation>
        <location evidence="1">Cell envelope</location>
    </subcellularLocation>
</comment>
<organism evidence="7 8">
    <name type="scientific">[Clostridium] citroniae WAL-19142</name>
    <dbReference type="NCBI Taxonomy" id="742734"/>
    <lineage>
        <taxon>Bacteria</taxon>
        <taxon>Bacillati</taxon>
        <taxon>Bacillota</taxon>
        <taxon>Clostridia</taxon>
        <taxon>Lachnospirales</taxon>
        <taxon>Lachnospiraceae</taxon>
        <taxon>Enterocloster</taxon>
    </lineage>
</organism>
<dbReference type="RefSeq" id="WP_048930596.1">
    <property type="nucleotide sequence ID" value="NZ_KQ235881.1"/>
</dbReference>
<dbReference type="InterPro" id="IPR028082">
    <property type="entry name" value="Peripla_BP_I"/>
</dbReference>
<dbReference type="GO" id="GO:0030246">
    <property type="term" value="F:carbohydrate binding"/>
    <property type="evidence" value="ECO:0007669"/>
    <property type="project" value="UniProtKB-ARBA"/>
</dbReference>
<dbReference type="AlphaFoldDB" id="A0A0J9ELS0"/>
<dbReference type="PROSITE" id="PS51257">
    <property type="entry name" value="PROKAR_LIPOPROTEIN"/>
    <property type="match status" value="1"/>
</dbReference>
<dbReference type="CDD" id="cd01536">
    <property type="entry name" value="PBP1_ABC_sugar_binding-like"/>
    <property type="match status" value="1"/>
</dbReference>
<evidence type="ECO:0000256" key="5">
    <source>
        <dbReference type="SAM" id="SignalP"/>
    </source>
</evidence>